<accession>A0ABX7DPC7</accession>
<keyword evidence="2" id="KW-1185">Reference proteome</keyword>
<reference evidence="1 2" key="1">
    <citation type="submission" date="2021-01" db="EMBL/GenBank/DDBJ databases">
        <title>Aequorivita sp. strain KX20305, a bacterium isolated from the sediment collected at a cold seep field in South China Sea.</title>
        <authorList>
            <person name="Zhang H."/>
            <person name="Li C."/>
        </authorList>
    </citation>
    <scope>NUCLEOTIDE SEQUENCE [LARGE SCALE GENOMIC DNA]</scope>
    <source>
        <strain evidence="1 2">KX20305</strain>
    </source>
</reference>
<evidence type="ECO:0000313" key="1">
    <source>
        <dbReference type="EMBL" id="QQX75607.1"/>
    </source>
</evidence>
<dbReference type="EMBL" id="CP068439">
    <property type="protein sequence ID" value="QQX75607.1"/>
    <property type="molecule type" value="Genomic_DNA"/>
</dbReference>
<organism evidence="1 2">
    <name type="scientific">Aequorivita iocasae</name>
    <dbReference type="NCBI Taxonomy" id="2803865"/>
    <lineage>
        <taxon>Bacteria</taxon>
        <taxon>Pseudomonadati</taxon>
        <taxon>Bacteroidota</taxon>
        <taxon>Flavobacteriia</taxon>
        <taxon>Flavobacteriales</taxon>
        <taxon>Flavobacteriaceae</taxon>
        <taxon>Aequorivita</taxon>
    </lineage>
</organism>
<evidence type="ECO:0000313" key="2">
    <source>
        <dbReference type="Proteomes" id="UP000629420"/>
    </source>
</evidence>
<gene>
    <name evidence="1" type="ORF">JK629_09645</name>
</gene>
<dbReference type="RefSeq" id="WP_202335421.1">
    <property type="nucleotide sequence ID" value="NZ_CP068439.1"/>
</dbReference>
<proteinExistence type="predicted"/>
<protein>
    <submittedName>
        <fullName evidence="1">Uncharacterized protein</fullName>
    </submittedName>
</protein>
<dbReference type="Proteomes" id="UP000629420">
    <property type="component" value="Chromosome"/>
</dbReference>
<name>A0ABX7DPC7_9FLAO</name>
<sequence>MLHQRLMSLCSKIKLLDPTSEKGNRSMGGGLKTLKGKMLLREFVFTPKAGIRQHFGNPDIDEADFTLTWRGFDPSSARFPKGATDFELIYLVLAYDPDINLFATYEAVPIRRSKQGKAEVLVMPLARKVKKKEGMYFIPVIGLRFLEIIGEEEYECLGQDAVGIEILGVY</sequence>